<dbReference type="PATRIC" id="fig|2064.6.peg.1659"/>
<evidence type="ECO:0000256" key="1">
    <source>
        <dbReference type="SAM" id="MobiDB-lite"/>
    </source>
</evidence>
<name>A0A0D0Q3V7_KITGR</name>
<protein>
    <recommendedName>
        <fullName evidence="3">Luciferase-like domain-containing protein</fullName>
    </recommendedName>
</protein>
<keyword evidence="5" id="KW-1185">Reference proteome</keyword>
<feature type="chain" id="PRO_5002219114" description="Luciferase-like domain-containing protein" evidence="2">
    <location>
        <begin position="20"/>
        <end position="128"/>
    </location>
</feature>
<dbReference type="GO" id="GO:0016705">
    <property type="term" value="F:oxidoreductase activity, acting on paired donors, with incorporation or reduction of molecular oxygen"/>
    <property type="evidence" value="ECO:0007669"/>
    <property type="project" value="InterPro"/>
</dbReference>
<keyword evidence="2" id="KW-0732">Signal</keyword>
<gene>
    <name evidence="4" type="ORF">TR51_07625</name>
</gene>
<dbReference type="Gene3D" id="3.20.20.30">
    <property type="entry name" value="Luciferase-like domain"/>
    <property type="match status" value="1"/>
</dbReference>
<accession>A0A0D0Q3V7</accession>
<evidence type="ECO:0000259" key="3">
    <source>
        <dbReference type="Pfam" id="PF00296"/>
    </source>
</evidence>
<sequence>MRLLTSVLVVPCCGAVVMANQVATLDVVSGGQLILGVGTRWNSAKFAAVGCRRGNGVRGRTTTWGGSGVDAAEAVGVRRRLGELAEDAERFAVAAAMFLTPPGRPLGGAGVSAGSAAQESGELAEARG</sequence>
<dbReference type="Pfam" id="PF00296">
    <property type="entry name" value="Bac_luciferase"/>
    <property type="match status" value="1"/>
</dbReference>
<dbReference type="STRING" id="2064.TR51_07625"/>
<feature type="compositionally biased region" description="Low complexity" evidence="1">
    <location>
        <begin position="112"/>
        <end position="128"/>
    </location>
</feature>
<evidence type="ECO:0000313" key="4">
    <source>
        <dbReference type="EMBL" id="KIQ67187.1"/>
    </source>
</evidence>
<organism evidence="4 5">
    <name type="scientific">Kitasatospora griseola</name>
    <name type="common">Streptomyces griseolosporeus</name>
    <dbReference type="NCBI Taxonomy" id="2064"/>
    <lineage>
        <taxon>Bacteria</taxon>
        <taxon>Bacillati</taxon>
        <taxon>Actinomycetota</taxon>
        <taxon>Actinomycetes</taxon>
        <taxon>Kitasatosporales</taxon>
        <taxon>Streptomycetaceae</taxon>
        <taxon>Kitasatospora</taxon>
    </lineage>
</organism>
<feature type="region of interest" description="Disordered" evidence="1">
    <location>
        <begin position="109"/>
        <end position="128"/>
    </location>
</feature>
<feature type="signal peptide" evidence="2">
    <location>
        <begin position="1"/>
        <end position="19"/>
    </location>
</feature>
<dbReference type="InterPro" id="IPR036661">
    <property type="entry name" value="Luciferase-like_sf"/>
</dbReference>
<comment type="caution">
    <text evidence="4">The sequence shown here is derived from an EMBL/GenBank/DDBJ whole genome shotgun (WGS) entry which is preliminary data.</text>
</comment>
<evidence type="ECO:0000256" key="2">
    <source>
        <dbReference type="SAM" id="SignalP"/>
    </source>
</evidence>
<reference evidence="4 5" key="1">
    <citation type="submission" date="2015-02" db="EMBL/GenBank/DDBJ databases">
        <title>Draft genome sequence of Kitasatospora griseola MF730-N6, a bafilomycin, terpentecin and satosporin producer.</title>
        <authorList>
            <person name="Arens J.C."/>
            <person name="Haltli B."/>
            <person name="Kerr R.G."/>
        </authorList>
    </citation>
    <scope>NUCLEOTIDE SEQUENCE [LARGE SCALE GENOMIC DNA]</scope>
    <source>
        <strain evidence="4 5">MF730-N6</strain>
    </source>
</reference>
<dbReference type="Proteomes" id="UP000032066">
    <property type="component" value="Unassembled WGS sequence"/>
</dbReference>
<proteinExistence type="predicted"/>
<dbReference type="EMBL" id="JXZB01000001">
    <property type="protein sequence ID" value="KIQ67187.1"/>
    <property type="molecule type" value="Genomic_DNA"/>
</dbReference>
<dbReference type="InterPro" id="IPR011251">
    <property type="entry name" value="Luciferase-like_dom"/>
</dbReference>
<dbReference type="SUPFAM" id="SSF51679">
    <property type="entry name" value="Bacterial luciferase-like"/>
    <property type="match status" value="1"/>
</dbReference>
<evidence type="ECO:0000313" key="5">
    <source>
        <dbReference type="Proteomes" id="UP000032066"/>
    </source>
</evidence>
<feature type="domain" description="Luciferase-like" evidence="3">
    <location>
        <begin position="1"/>
        <end position="51"/>
    </location>
</feature>
<dbReference type="AlphaFoldDB" id="A0A0D0Q3V7"/>